<name>A0A0E9T3G8_ANGAN</name>
<dbReference type="EMBL" id="GBXM01061062">
    <property type="protein sequence ID" value="JAH47515.1"/>
    <property type="molecule type" value="Transcribed_RNA"/>
</dbReference>
<evidence type="ECO:0000313" key="1">
    <source>
        <dbReference type="EMBL" id="JAH47515.1"/>
    </source>
</evidence>
<sequence>MNDNRERVFVFDVACLPIHITTEAY</sequence>
<accession>A0A0E9T3G8</accession>
<dbReference type="AlphaFoldDB" id="A0A0E9T3G8"/>
<reference evidence="1" key="1">
    <citation type="submission" date="2014-11" db="EMBL/GenBank/DDBJ databases">
        <authorList>
            <person name="Amaro Gonzalez C."/>
        </authorList>
    </citation>
    <scope>NUCLEOTIDE SEQUENCE</scope>
</reference>
<proteinExistence type="predicted"/>
<reference evidence="1" key="2">
    <citation type="journal article" date="2015" name="Fish Shellfish Immunol.">
        <title>Early steps in the European eel (Anguilla anguilla)-Vibrio vulnificus interaction in the gills: Role of the RtxA13 toxin.</title>
        <authorList>
            <person name="Callol A."/>
            <person name="Pajuelo D."/>
            <person name="Ebbesson L."/>
            <person name="Teles M."/>
            <person name="MacKenzie S."/>
            <person name="Amaro C."/>
        </authorList>
    </citation>
    <scope>NUCLEOTIDE SEQUENCE</scope>
</reference>
<protein>
    <submittedName>
        <fullName evidence="1">Uncharacterized protein</fullName>
    </submittedName>
</protein>
<organism evidence="1">
    <name type="scientific">Anguilla anguilla</name>
    <name type="common">European freshwater eel</name>
    <name type="synonym">Muraena anguilla</name>
    <dbReference type="NCBI Taxonomy" id="7936"/>
    <lineage>
        <taxon>Eukaryota</taxon>
        <taxon>Metazoa</taxon>
        <taxon>Chordata</taxon>
        <taxon>Craniata</taxon>
        <taxon>Vertebrata</taxon>
        <taxon>Euteleostomi</taxon>
        <taxon>Actinopterygii</taxon>
        <taxon>Neopterygii</taxon>
        <taxon>Teleostei</taxon>
        <taxon>Anguilliformes</taxon>
        <taxon>Anguillidae</taxon>
        <taxon>Anguilla</taxon>
    </lineage>
</organism>